<keyword evidence="7" id="KW-1185">Reference proteome</keyword>
<dbReference type="InterPro" id="IPR005119">
    <property type="entry name" value="LysR_subst-bd"/>
</dbReference>
<evidence type="ECO:0000259" key="5">
    <source>
        <dbReference type="PROSITE" id="PS50931"/>
    </source>
</evidence>
<dbReference type="PRINTS" id="PR00039">
    <property type="entry name" value="HTHLYSR"/>
</dbReference>
<accession>A0A5E4U703</accession>
<protein>
    <submittedName>
        <fullName evidence="6">LysR family transcriptional regulator</fullName>
    </submittedName>
</protein>
<dbReference type="PANTHER" id="PTHR30126">
    <property type="entry name" value="HTH-TYPE TRANSCRIPTIONAL REGULATOR"/>
    <property type="match status" value="1"/>
</dbReference>
<keyword evidence="4" id="KW-0804">Transcription</keyword>
<evidence type="ECO:0000256" key="4">
    <source>
        <dbReference type="ARBA" id="ARBA00023163"/>
    </source>
</evidence>
<dbReference type="SUPFAM" id="SSF53850">
    <property type="entry name" value="Periplasmic binding protein-like II"/>
    <property type="match status" value="1"/>
</dbReference>
<evidence type="ECO:0000256" key="3">
    <source>
        <dbReference type="ARBA" id="ARBA00023125"/>
    </source>
</evidence>
<dbReference type="Gene3D" id="1.10.10.10">
    <property type="entry name" value="Winged helix-like DNA-binding domain superfamily/Winged helix DNA-binding domain"/>
    <property type="match status" value="1"/>
</dbReference>
<dbReference type="Pfam" id="PF00126">
    <property type="entry name" value="HTH_1"/>
    <property type="match status" value="1"/>
</dbReference>
<dbReference type="GO" id="GO:0000976">
    <property type="term" value="F:transcription cis-regulatory region binding"/>
    <property type="evidence" value="ECO:0007669"/>
    <property type="project" value="TreeGrafter"/>
</dbReference>
<dbReference type="FunFam" id="1.10.10.10:FF:000001">
    <property type="entry name" value="LysR family transcriptional regulator"/>
    <property type="match status" value="1"/>
</dbReference>
<comment type="similarity">
    <text evidence="1">Belongs to the LysR transcriptional regulatory family.</text>
</comment>
<keyword evidence="2" id="KW-0805">Transcription regulation</keyword>
<feature type="domain" description="HTH lysR-type" evidence="5">
    <location>
        <begin position="1"/>
        <end position="59"/>
    </location>
</feature>
<dbReference type="Pfam" id="PF03466">
    <property type="entry name" value="LysR_substrate"/>
    <property type="match status" value="1"/>
</dbReference>
<evidence type="ECO:0000313" key="7">
    <source>
        <dbReference type="Proteomes" id="UP000333828"/>
    </source>
</evidence>
<keyword evidence="3" id="KW-0238">DNA-binding</keyword>
<evidence type="ECO:0000313" key="6">
    <source>
        <dbReference type="EMBL" id="VVD95272.1"/>
    </source>
</evidence>
<dbReference type="PROSITE" id="PS50931">
    <property type="entry name" value="HTH_LYSR"/>
    <property type="match status" value="1"/>
</dbReference>
<dbReference type="InterPro" id="IPR036390">
    <property type="entry name" value="WH_DNA-bd_sf"/>
</dbReference>
<sequence length="290" mass="31618">MSNLRFMRTFTAVARYGSFASAAEHLAMTQSAVSMQMRALEEEFDHALFDRVGRSVALNAMGRALLPHAKQLLAQYQTMQMLASGIETPAGTVSIGTVESAVSALAAAVSQIKDAQPHLDVLIQTARSIELTAQLDAGDIDCAVLVEPSGRRPAGVRWTPLYKEPLVLLTPADMKPAPAARLLSTERFLRFDKTQRTGALIDRAVRRQRVKVNEYLELSSIEGIVALVRQGLGVAVVPMLRSATWAHEETLRIVQLPGVTEQRSIGLLERVRHDKIGITTAIAQQVMAQG</sequence>
<dbReference type="SUPFAM" id="SSF46785">
    <property type="entry name" value="Winged helix' DNA-binding domain"/>
    <property type="match status" value="1"/>
</dbReference>
<reference evidence="6 7" key="1">
    <citation type="submission" date="2019-08" db="EMBL/GenBank/DDBJ databases">
        <authorList>
            <person name="Peeters C."/>
        </authorList>
    </citation>
    <scope>NUCLEOTIDE SEQUENCE [LARGE SCALE GENOMIC DNA]</scope>
    <source>
        <strain evidence="6 7">LMG 31115</strain>
    </source>
</reference>
<dbReference type="InterPro" id="IPR000847">
    <property type="entry name" value="LysR_HTH_N"/>
</dbReference>
<dbReference type="EMBL" id="CABPSI010000002">
    <property type="protein sequence ID" value="VVD95272.1"/>
    <property type="molecule type" value="Genomic_DNA"/>
</dbReference>
<dbReference type="Gene3D" id="3.40.190.10">
    <property type="entry name" value="Periplasmic binding protein-like II"/>
    <property type="match status" value="2"/>
</dbReference>
<proteinExistence type="inferred from homology"/>
<dbReference type="PANTHER" id="PTHR30126:SF94">
    <property type="entry name" value="LYSR FAMILY TRANSCRIPTIONAL REGULATOR"/>
    <property type="match status" value="1"/>
</dbReference>
<name>A0A5E4U703_9BURK</name>
<evidence type="ECO:0000256" key="1">
    <source>
        <dbReference type="ARBA" id="ARBA00009437"/>
    </source>
</evidence>
<dbReference type="AlphaFoldDB" id="A0A5E4U703"/>
<dbReference type="InterPro" id="IPR036388">
    <property type="entry name" value="WH-like_DNA-bd_sf"/>
</dbReference>
<dbReference type="Proteomes" id="UP000333828">
    <property type="component" value="Unassembled WGS sequence"/>
</dbReference>
<dbReference type="GO" id="GO:0003700">
    <property type="term" value="F:DNA-binding transcription factor activity"/>
    <property type="evidence" value="ECO:0007669"/>
    <property type="project" value="InterPro"/>
</dbReference>
<dbReference type="RefSeq" id="WP_150683772.1">
    <property type="nucleotide sequence ID" value="NZ_CABPSI010000002.1"/>
</dbReference>
<evidence type="ECO:0000256" key="2">
    <source>
        <dbReference type="ARBA" id="ARBA00023015"/>
    </source>
</evidence>
<organism evidence="6 7">
    <name type="scientific">Pandoraea iniqua</name>
    <dbReference type="NCBI Taxonomy" id="2508288"/>
    <lineage>
        <taxon>Bacteria</taxon>
        <taxon>Pseudomonadati</taxon>
        <taxon>Pseudomonadota</taxon>
        <taxon>Betaproteobacteria</taxon>
        <taxon>Burkholderiales</taxon>
        <taxon>Burkholderiaceae</taxon>
        <taxon>Pandoraea</taxon>
    </lineage>
</organism>
<gene>
    <name evidence="6" type="ORF">PIN31115_01814</name>
</gene>